<dbReference type="PANTHER" id="PTHR12069:SF0">
    <property type="entry name" value="DNA-DIRECTED RNA POLYMERASE III SUBUNIT RPC5"/>
    <property type="match status" value="1"/>
</dbReference>
<reference evidence="1 2" key="1">
    <citation type="submission" date="2016-11" db="EMBL/GenBank/DDBJ databases">
        <title>The macronuclear genome of Stentor coeruleus: a giant cell with tiny introns.</title>
        <authorList>
            <person name="Slabodnick M."/>
            <person name="Ruby J.G."/>
            <person name="Reiff S.B."/>
            <person name="Swart E.C."/>
            <person name="Gosai S."/>
            <person name="Prabakaran S."/>
            <person name="Witkowska E."/>
            <person name="Larue G.E."/>
            <person name="Fisher S."/>
            <person name="Freeman R.M."/>
            <person name="Gunawardena J."/>
            <person name="Chu W."/>
            <person name="Stover N.A."/>
            <person name="Gregory B.D."/>
            <person name="Nowacki M."/>
            <person name="Derisi J."/>
            <person name="Roy S.W."/>
            <person name="Marshall W.F."/>
            <person name="Sood P."/>
        </authorList>
    </citation>
    <scope>NUCLEOTIDE SEQUENCE [LARGE SCALE GENOMIC DNA]</scope>
    <source>
        <strain evidence="1">WM001</strain>
    </source>
</reference>
<dbReference type="EMBL" id="MPUH01000302">
    <property type="protein sequence ID" value="OMJ83473.1"/>
    <property type="molecule type" value="Genomic_DNA"/>
</dbReference>
<dbReference type="Pfam" id="PF04801">
    <property type="entry name" value="RPC5"/>
    <property type="match status" value="1"/>
</dbReference>
<evidence type="ECO:0000313" key="2">
    <source>
        <dbReference type="Proteomes" id="UP000187209"/>
    </source>
</evidence>
<dbReference type="PANTHER" id="PTHR12069">
    <property type="entry name" value="DNA-DIRECTED RNA POLYMERASES III 80 KDA POLYPEPTIDE RNA POLYMERASE III SUBUNIT 5"/>
    <property type="match status" value="1"/>
</dbReference>
<keyword evidence="2" id="KW-1185">Reference proteome</keyword>
<sequence>MMELDDELVAEYDVVVNDQQPLYWLQYPLRPRYRPYGDQGTLLSATLSENSIDMEFSLNINSTNFDTSNCEYKRDCQKLTGKPIVSLKKYFVGYPSNGTLTLTPLEKIMQIRPDTGYLDMVIDKRQIEDKDELAQLNQEKESKKLRVFKKKEVKEAPKETKNTKLMCCNMGSIESLAAFKLLTPLQNENLKQIPQCEYVKSILPSPIKVTGFRDNLRLLAFPIAVEELLIKASVVSTEEVLEIFPNEKNIENVLIQKAVVIENRWIRKSEVLRESLERDVCIYMLWKNGKVERSQVNEIVLQDCKKFLEEFCWRDKKVWKIKGKEGTVSQQSVKKTKEYMIAKATKISQSFSGFQI</sequence>
<dbReference type="Proteomes" id="UP000187209">
    <property type="component" value="Unassembled WGS sequence"/>
</dbReference>
<dbReference type="GO" id="GO:0042797">
    <property type="term" value="P:tRNA transcription by RNA polymerase III"/>
    <property type="evidence" value="ECO:0007669"/>
    <property type="project" value="TreeGrafter"/>
</dbReference>
<dbReference type="OrthoDB" id="340681at2759"/>
<dbReference type="InterPro" id="IPR006886">
    <property type="entry name" value="RNA_pol_III_Rpc5"/>
</dbReference>
<proteinExistence type="predicted"/>
<dbReference type="GO" id="GO:0005666">
    <property type="term" value="C:RNA polymerase III complex"/>
    <property type="evidence" value="ECO:0007669"/>
    <property type="project" value="TreeGrafter"/>
</dbReference>
<organism evidence="1 2">
    <name type="scientific">Stentor coeruleus</name>
    <dbReference type="NCBI Taxonomy" id="5963"/>
    <lineage>
        <taxon>Eukaryota</taxon>
        <taxon>Sar</taxon>
        <taxon>Alveolata</taxon>
        <taxon>Ciliophora</taxon>
        <taxon>Postciliodesmatophora</taxon>
        <taxon>Heterotrichea</taxon>
        <taxon>Heterotrichida</taxon>
        <taxon>Stentoridae</taxon>
        <taxon>Stentor</taxon>
    </lineage>
</organism>
<evidence type="ECO:0000313" key="1">
    <source>
        <dbReference type="EMBL" id="OMJ83473.1"/>
    </source>
</evidence>
<dbReference type="AlphaFoldDB" id="A0A1R2C375"/>
<name>A0A1R2C375_9CILI</name>
<comment type="caution">
    <text evidence="1">The sequence shown here is derived from an EMBL/GenBank/DDBJ whole genome shotgun (WGS) entry which is preliminary data.</text>
</comment>
<gene>
    <name evidence="1" type="ORF">SteCoe_15573</name>
</gene>
<protein>
    <submittedName>
        <fullName evidence="1">Uncharacterized protein</fullName>
    </submittedName>
</protein>
<accession>A0A1R2C375</accession>